<dbReference type="GO" id="GO:0005576">
    <property type="term" value="C:extracellular region"/>
    <property type="evidence" value="ECO:0007669"/>
    <property type="project" value="UniProtKB-SubCell"/>
</dbReference>
<keyword evidence="4" id="KW-0732">Signal</keyword>
<dbReference type="Proteomes" id="UP000030170">
    <property type="component" value="Unassembled WGS sequence"/>
</dbReference>
<evidence type="ECO:0000256" key="4">
    <source>
        <dbReference type="ARBA" id="ARBA00022729"/>
    </source>
</evidence>
<evidence type="ECO:0000256" key="7">
    <source>
        <dbReference type="ARBA" id="ARBA00023326"/>
    </source>
</evidence>
<dbReference type="GO" id="GO:0030600">
    <property type="term" value="F:feruloyl esterase activity"/>
    <property type="evidence" value="ECO:0007669"/>
    <property type="project" value="InterPro"/>
</dbReference>
<evidence type="ECO:0000313" key="8">
    <source>
        <dbReference type="EMBL" id="KGF73636.1"/>
    </source>
</evidence>
<dbReference type="PANTHER" id="PTHR38050">
    <property type="match status" value="1"/>
</dbReference>
<comment type="caution">
    <text evidence="8">The sequence shown here is derived from an EMBL/GenBank/DDBJ whole genome shotgun (WGS) entry which is preliminary data.</text>
</comment>
<dbReference type="GO" id="GO:0045493">
    <property type="term" value="P:xylan catabolic process"/>
    <property type="evidence" value="ECO:0007669"/>
    <property type="project" value="UniProtKB-KW"/>
</dbReference>
<dbReference type="Gene3D" id="3.40.50.1820">
    <property type="entry name" value="alpha/beta hydrolase"/>
    <property type="match status" value="1"/>
</dbReference>
<reference evidence="8 9" key="1">
    <citation type="journal article" date="2014" name="Mol. Ecol.">
        <title>Evolution of Synechococcus.</title>
        <authorList>
            <person name="Dvorak P."/>
            <person name="Casamatta D."/>
            <person name="Hasler P."/>
            <person name="Poulickova A."/>
            <person name="Ondrej V."/>
            <person name="Sanges R."/>
        </authorList>
    </citation>
    <scope>NUCLEOTIDE SEQUENCE [LARGE SCALE GENOMIC DNA]</scope>
    <source>
        <strain evidence="8 9">CAUP A 1101</strain>
    </source>
</reference>
<dbReference type="SUPFAM" id="SSF53474">
    <property type="entry name" value="alpha/beta-Hydrolases"/>
    <property type="match status" value="1"/>
</dbReference>
<organism evidence="8 9">
    <name type="scientific">Neosynechococcus sphagnicola sy1</name>
    <dbReference type="NCBI Taxonomy" id="1497020"/>
    <lineage>
        <taxon>Bacteria</taxon>
        <taxon>Bacillati</taxon>
        <taxon>Cyanobacteriota</taxon>
        <taxon>Cyanophyceae</taxon>
        <taxon>Neosynechococcales</taxon>
        <taxon>Neosynechococcaceae</taxon>
        <taxon>Neosynechococcus</taxon>
    </lineage>
</organism>
<keyword evidence="2" id="KW-0964">Secreted</keyword>
<dbReference type="InterPro" id="IPR010126">
    <property type="entry name" value="Esterase_phb"/>
</dbReference>
<comment type="subcellular location">
    <subcellularLocation>
        <location evidence="1">Secreted</location>
    </subcellularLocation>
</comment>
<evidence type="ECO:0000256" key="5">
    <source>
        <dbReference type="ARBA" id="ARBA00022801"/>
    </source>
</evidence>
<keyword evidence="7" id="KW-0624">Polysaccharide degradation</keyword>
<gene>
    <name evidence="8" type="ORF">DO97_16860</name>
</gene>
<evidence type="ECO:0000256" key="3">
    <source>
        <dbReference type="ARBA" id="ARBA00022651"/>
    </source>
</evidence>
<dbReference type="EMBL" id="JJML01000006">
    <property type="protein sequence ID" value="KGF73636.1"/>
    <property type="molecule type" value="Genomic_DNA"/>
</dbReference>
<evidence type="ECO:0000313" key="9">
    <source>
        <dbReference type="Proteomes" id="UP000030170"/>
    </source>
</evidence>
<protein>
    <recommendedName>
        <fullName evidence="10">Esterase</fullName>
    </recommendedName>
</protein>
<sequence length="319" mass="34464">MLYGSAVLTTVMSACTSIQARSPSPNSSVVSSESGSTVDSGVMVLSDLSVNGVTHNYYLYTPTSYNPNNPTPLVLVFHGAGGRGDRMALKTGMNQVANREGFIVAYPNASGEFWVGQEGTPVRSEVIFISALLDTLMQTKHVDPNRIYAAGTSNGGFLTQFLACNMSDKIAAFAAISATLPVALQQSCNPPRAVPIMMIGGTEDQLVPWQGGRSRGQGISILSMPETVDFWRAKNTCTSQVLAKNLPDVNLNDGTQVVRSEYQGCRNASEVVLYKIEGGGHGWPGDTLRQQENRLTGKVSKDINGSEEVWKFFHQYQLR</sequence>
<evidence type="ECO:0008006" key="10">
    <source>
        <dbReference type="Google" id="ProtNLM"/>
    </source>
</evidence>
<evidence type="ECO:0000256" key="2">
    <source>
        <dbReference type="ARBA" id="ARBA00022525"/>
    </source>
</evidence>
<keyword evidence="3" id="KW-0858">Xylan degradation</keyword>
<keyword evidence="9" id="KW-1185">Reference proteome</keyword>
<dbReference type="InterPro" id="IPR029058">
    <property type="entry name" value="AB_hydrolase_fold"/>
</dbReference>
<dbReference type="AlphaFoldDB" id="A0A098TN12"/>
<keyword evidence="5" id="KW-0378">Hydrolase</keyword>
<proteinExistence type="predicted"/>
<name>A0A098TN12_9CYAN</name>
<dbReference type="InterPro" id="IPR043595">
    <property type="entry name" value="FaeB/C/D"/>
</dbReference>
<keyword evidence="6" id="KW-0119">Carbohydrate metabolism</keyword>
<dbReference type="Pfam" id="PF10503">
    <property type="entry name" value="Esterase_PHB"/>
    <property type="match status" value="1"/>
</dbReference>
<dbReference type="PANTHER" id="PTHR38050:SF2">
    <property type="entry name" value="FERULOYL ESTERASE C-RELATED"/>
    <property type="match status" value="1"/>
</dbReference>
<accession>A0A098TN12</accession>
<evidence type="ECO:0000256" key="6">
    <source>
        <dbReference type="ARBA" id="ARBA00023277"/>
    </source>
</evidence>
<evidence type="ECO:0000256" key="1">
    <source>
        <dbReference type="ARBA" id="ARBA00004613"/>
    </source>
</evidence>